<evidence type="ECO:0000313" key="1">
    <source>
        <dbReference type="EMBL" id="CAI9715542.1"/>
    </source>
</evidence>
<organism evidence="1 2">
    <name type="scientific">Octopus vulgaris</name>
    <name type="common">Common octopus</name>
    <dbReference type="NCBI Taxonomy" id="6645"/>
    <lineage>
        <taxon>Eukaryota</taxon>
        <taxon>Metazoa</taxon>
        <taxon>Spiralia</taxon>
        <taxon>Lophotrochozoa</taxon>
        <taxon>Mollusca</taxon>
        <taxon>Cephalopoda</taxon>
        <taxon>Coleoidea</taxon>
        <taxon>Octopodiformes</taxon>
        <taxon>Octopoda</taxon>
        <taxon>Incirrata</taxon>
        <taxon>Octopodidae</taxon>
        <taxon>Octopus</taxon>
    </lineage>
</organism>
<dbReference type="Proteomes" id="UP001162480">
    <property type="component" value="Chromosome 1"/>
</dbReference>
<dbReference type="EMBL" id="OX597814">
    <property type="protein sequence ID" value="CAI9715542.1"/>
    <property type="molecule type" value="Genomic_DNA"/>
</dbReference>
<proteinExistence type="predicted"/>
<evidence type="ECO:0000313" key="2">
    <source>
        <dbReference type="Proteomes" id="UP001162480"/>
    </source>
</evidence>
<protein>
    <submittedName>
        <fullName evidence="1">Uncharacterized protein</fullName>
    </submittedName>
</protein>
<keyword evidence="2" id="KW-1185">Reference proteome</keyword>
<gene>
    <name evidence="1" type="ORF">OCTVUL_1B008398</name>
</gene>
<name>A0AA36AIC5_OCTVU</name>
<sequence length="66" mass="7299">MRSSYSKFCNTSSLFMEDLLAAIRVGCVGHSCNVEQYLMSNSYIDGKRTKGKPAEPLCSCHIGIHL</sequence>
<accession>A0AA36AIC5</accession>
<reference evidence="1" key="1">
    <citation type="submission" date="2023-08" db="EMBL/GenBank/DDBJ databases">
        <authorList>
            <person name="Alioto T."/>
            <person name="Alioto T."/>
            <person name="Gomez Garrido J."/>
        </authorList>
    </citation>
    <scope>NUCLEOTIDE SEQUENCE</scope>
</reference>
<dbReference type="AlphaFoldDB" id="A0AA36AIC5"/>